<evidence type="ECO:0000256" key="14">
    <source>
        <dbReference type="ARBA" id="ARBA00023136"/>
    </source>
</evidence>
<gene>
    <name evidence="18" type="primary">ORF56635</name>
</gene>
<dbReference type="InterPro" id="IPR040250">
    <property type="entry name" value="Nucleobindin"/>
</dbReference>
<evidence type="ECO:0000256" key="13">
    <source>
        <dbReference type="ARBA" id="ARBA00023125"/>
    </source>
</evidence>
<feature type="domain" description="EF-hand" evidence="17">
    <location>
        <begin position="293"/>
        <end position="328"/>
    </location>
</feature>
<feature type="region of interest" description="Disordered" evidence="15">
    <location>
        <begin position="187"/>
        <end position="226"/>
    </location>
</feature>
<evidence type="ECO:0000256" key="1">
    <source>
        <dbReference type="ARBA" id="ARBA00004370"/>
    </source>
</evidence>
<dbReference type="PANTHER" id="PTHR19237:SF20">
    <property type="entry name" value="NUCLEOBINDIN 1"/>
    <property type="match status" value="1"/>
</dbReference>
<proteinExistence type="inferred from homology"/>
<evidence type="ECO:0000256" key="6">
    <source>
        <dbReference type="ARBA" id="ARBA00022490"/>
    </source>
</evidence>
<dbReference type="InterPro" id="IPR002048">
    <property type="entry name" value="EF_hand_dom"/>
</dbReference>
<keyword evidence="13" id="KW-0238">DNA-binding</keyword>
<evidence type="ECO:0000256" key="3">
    <source>
        <dbReference type="ARBA" id="ARBA00004555"/>
    </source>
</evidence>
<dbReference type="InterPro" id="IPR011992">
    <property type="entry name" value="EF-hand-dom_pair"/>
</dbReference>
<organism evidence="18">
    <name type="scientific">Arion vulgaris</name>
    <dbReference type="NCBI Taxonomy" id="1028688"/>
    <lineage>
        <taxon>Eukaryota</taxon>
        <taxon>Metazoa</taxon>
        <taxon>Spiralia</taxon>
        <taxon>Lophotrochozoa</taxon>
        <taxon>Mollusca</taxon>
        <taxon>Gastropoda</taxon>
        <taxon>Heterobranchia</taxon>
        <taxon>Euthyneura</taxon>
        <taxon>Panpulmonata</taxon>
        <taxon>Eupulmonata</taxon>
        <taxon>Stylommatophora</taxon>
        <taxon>Helicina</taxon>
        <taxon>Arionoidea</taxon>
        <taxon>Arionidae</taxon>
        <taxon>Arion</taxon>
    </lineage>
</organism>
<evidence type="ECO:0000256" key="8">
    <source>
        <dbReference type="ARBA" id="ARBA00022553"/>
    </source>
</evidence>
<dbReference type="PROSITE" id="PS50222">
    <property type="entry name" value="EF_HAND_2"/>
    <property type="match status" value="1"/>
</dbReference>
<keyword evidence="7" id="KW-0964">Secreted</keyword>
<comment type="subcellular location">
    <subcellularLocation>
        <location evidence="2">Cytoplasm</location>
    </subcellularLocation>
    <subcellularLocation>
        <location evidence="3">Golgi apparatus</location>
    </subcellularLocation>
    <subcellularLocation>
        <location evidence="1">Membrane</location>
    </subcellularLocation>
    <subcellularLocation>
        <location evidence="4">Secreted</location>
    </subcellularLocation>
</comment>
<keyword evidence="12" id="KW-0333">Golgi apparatus</keyword>
<keyword evidence="14" id="KW-0472">Membrane</keyword>
<evidence type="ECO:0000256" key="10">
    <source>
        <dbReference type="ARBA" id="ARBA00022729"/>
    </source>
</evidence>
<feature type="compositionally biased region" description="Basic and acidic residues" evidence="15">
    <location>
        <begin position="187"/>
        <end position="210"/>
    </location>
</feature>
<evidence type="ECO:0000256" key="2">
    <source>
        <dbReference type="ARBA" id="ARBA00004496"/>
    </source>
</evidence>
<evidence type="ECO:0000256" key="15">
    <source>
        <dbReference type="SAM" id="MobiDB-lite"/>
    </source>
</evidence>
<feature type="signal peptide" evidence="16">
    <location>
        <begin position="1"/>
        <end position="28"/>
    </location>
</feature>
<dbReference type="AlphaFoldDB" id="A0A0B6ZDV2"/>
<name>A0A0B6ZDV2_9EUPU</name>
<dbReference type="EMBL" id="HACG01019025">
    <property type="protein sequence ID" value="CEK65890.1"/>
    <property type="molecule type" value="Transcribed_RNA"/>
</dbReference>
<evidence type="ECO:0000256" key="11">
    <source>
        <dbReference type="ARBA" id="ARBA00022737"/>
    </source>
</evidence>
<dbReference type="GO" id="GO:0003677">
    <property type="term" value="F:DNA binding"/>
    <property type="evidence" value="ECO:0007669"/>
    <property type="project" value="UniProtKB-KW"/>
</dbReference>
<keyword evidence="9" id="KW-0344">Guanine-nucleotide releasing factor</keyword>
<evidence type="ECO:0000256" key="12">
    <source>
        <dbReference type="ARBA" id="ARBA00023034"/>
    </source>
</evidence>
<dbReference type="SUPFAM" id="SSF47473">
    <property type="entry name" value="EF-hand"/>
    <property type="match status" value="1"/>
</dbReference>
<sequence length="350" mass="41005">MASKLRNMSSHKIIAVFLMIGSIQLAVTKPVKRGPPQVDTVEGGSPEAIPETGLAYDLYLRQVVEVLERDAGFKEKLEKANVSDITNGNIALHLEMVNHTVRTALDELKRREFARLQDLARLQMQVVGHKGMKNIEIPGHLDVRNPHSFEVEDLKNLIFKTTADLEELDKRRRKEFKEYEMEKEYEKKEHLSHLSEEERRQEESRLEELKKKHADHPKLNHPGSKDQFEEVWDKVDHLEDQQFNPKTFFYTHDLNGDMSWNVEEVDAVLQLELDKIYDSGKTDEDDPIEREEEMNRMREHIFNEMDTDKNWSISIEEFLHYTGKAGEKPEFEKDDGWKTVDEETAFTDEE</sequence>
<dbReference type="PANTHER" id="PTHR19237">
    <property type="entry name" value="NUCLEOBINDIN"/>
    <property type="match status" value="1"/>
</dbReference>
<evidence type="ECO:0000256" key="9">
    <source>
        <dbReference type="ARBA" id="ARBA00022658"/>
    </source>
</evidence>
<reference evidence="18" key="1">
    <citation type="submission" date="2014-12" db="EMBL/GenBank/DDBJ databases">
        <title>Insight into the proteome of Arion vulgaris.</title>
        <authorList>
            <person name="Aradska J."/>
            <person name="Bulat T."/>
            <person name="Smidak R."/>
            <person name="Sarate P."/>
            <person name="Gangsoo J."/>
            <person name="Sialana F."/>
            <person name="Bilban M."/>
            <person name="Lubec G."/>
        </authorList>
    </citation>
    <scope>NUCLEOTIDE SEQUENCE</scope>
    <source>
        <tissue evidence="18">Skin</tissue>
    </source>
</reference>
<dbReference type="InterPro" id="IPR057576">
    <property type="entry name" value="NUCB1_N"/>
</dbReference>
<evidence type="ECO:0000313" key="18">
    <source>
        <dbReference type="EMBL" id="CEK65890.1"/>
    </source>
</evidence>
<dbReference type="GO" id="GO:0005509">
    <property type="term" value="F:calcium ion binding"/>
    <property type="evidence" value="ECO:0007669"/>
    <property type="project" value="InterPro"/>
</dbReference>
<dbReference type="Gene3D" id="1.10.238.10">
    <property type="entry name" value="EF-hand"/>
    <property type="match status" value="1"/>
</dbReference>
<dbReference type="GO" id="GO:0016020">
    <property type="term" value="C:membrane"/>
    <property type="evidence" value="ECO:0007669"/>
    <property type="project" value="UniProtKB-SubCell"/>
</dbReference>
<evidence type="ECO:0000256" key="4">
    <source>
        <dbReference type="ARBA" id="ARBA00004613"/>
    </source>
</evidence>
<protein>
    <recommendedName>
        <fullName evidence="17">EF-hand domain-containing protein</fullName>
    </recommendedName>
</protein>
<feature type="compositionally biased region" description="Basic and acidic residues" evidence="15">
    <location>
        <begin position="327"/>
        <end position="341"/>
    </location>
</feature>
<feature type="region of interest" description="Disordered" evidence="15">
    <location>
        <begin position="327"/>
        <end position="350"/>
    </location>
</feature>
<evidence type="ECO:0000259" key="17">
    <source>
        <dbReference type="PROSITE" id="PS50222"/>
    </source>
</evidence>
<dbReference type="GO" id="GO:0005794">
    <property type="term" value="C:Golgi apparatus"/>
    <property type="evidence" value="ECO:0007669"/>
    <property type="project" value="UniProtKB-SubCell"/>
</dbReference>
<dbReference type="GO" id="GO:0005793">
    <property type="term" value="C:endoplasmic reticulum-Golgi intermediate compartment"/>
    <property type="evidence" value="ECO:0007669"/>
    <property type="project" value="TreeGrafter"/>
</dbReference>
<keyword evidence="10 16" id="KW-0732">Signal</keyword>
<keyword evidence="6" id="KW-0963">Cytoplasm</keyword>
<dbReference type="Pfam" id="PF25434">
    <property type="entry name" value="NUCB1_N"/>
    <property type="match status" value="1"/>
</dbReference>
<keyword evidence="11" id="KW-0677">Repeat</keyword>
<dbReference type="GO" id="GO:0070062">
    <property type="term" value="C:extracellular exosome"/>
    <property type="evidence" value="ECO:0007669"/>
    <property type="project" value="TreeGrafter"/>
</dbReference>
<evidence type="ECO:0000256" key="7">
    <source>
        <dbReference type="ARBA" id="ARBA00022525"/>
    </source>
</evidence>
<feature type="chain" id="PRO_5002126858" description="EF-hand domain-containing protein" evidence="16">
    <location>
        <begin position="29"/>
        <end position="350"/>
    </location>
</feature>
<keyword evidence="8" id="KW-0597">Phosphoprotein</keyword>
<accession>A0A0B6ZDV2</accession>
<comment type="similarity">
    <text evidence="5">Belongs to the nucleobindin family.</text>
</comment>
<evidence type="ECO:0000256" key="5">
    <source>
        <dbReference type="ARBA" id="ARBA00008063"/>
    </source>
</evidence>
<dbReference type="GO" id="GO:0005085">
    <property type="term" value="F:guanyl-nucleotide exchange factor activity"/>
    <property type="evidence" value="ECO:0007669"/>
    <property type="project" value="UniProtKB-KW"/>
</dbReference>
<evidence type="ECO:0000256" key="16">
    <source>
        <dbReference type="SAM" id="SignalP"/>
    </source>
</evidence>